<dbReference type="OMA" id="ACTHLLC"/>
<dbReference type="FunCoup" id="B4JJM6">
    <property type="interactions" value="1884"/>
</dbReference>
<dbReference type="PROSITE" id="PS50172">
    <property type="entry name" value="BRCT"/>
    <property type="match status" value="4"/>
</dbReference>
<feature type="domain" description="BRCT" evidence="16">
    <location>
        <begin position="400"/>
        <end position="492"/>
    </location>
</feature>
<dbReference type="EMBL" id="CH916370">
    <property type="protein sequence ID" value="EDV99778.1"/>
    <property type="molecule type" value="Genomic_DNA"/>
</dbReference>
<evidence type="ECO:0000256" key="1">
    <source>
        <dbReference type="ARBA" id="ARBA00004123"/>
    </source>
</evidence>
<evidence type="ECO:0000256" key="6">
    <source>
        <dbReference type="ARBA" id="ARBA00022490"/>
    </source>
</evidence>
<protein>
    <submittedName>
        <fullName evidence="17">GH12221</fullName>
    </submittedName>
</protein>
<evidence type="ECO:0000256" key="10">
    <source>
        <dbReference type="ARBA" id="ARBA00023125"/>
    </source>
</evidence>
<evidence type="ECO:0000256" key="15">
    <source>
        <dbReference type="SAM" id="MobiDB-lite"/>
    </source>
</evidence>
<evidence type="ECO:0000256" key="13">
    <source>
        <dbReference type="ARBA" id="ARBA00023242"/>
    </source>
</evidence>
<feature type="compositionally biased region" description="Low complexity" evidence="15">
    <location>
        <begin position="1017"/>
        <end position="1028"/>
    </location>
</feature>
<keyword evidence="18" id="KW-1185">Reference proteome</keyword>
<keyword evidence="13" id="KW-0539">Nucleus</keyword>
<evidence type="ECO:0000256" key="9">
    <source>
        <dbReference type="ARBA" id="ARBA00022763"/>
    </source>
</evidence>
<dbReference type="HOGENOM" id="CLU_004165_0_0_1"/>
<dbReference type="Pfam" id="PF21243">
    <property type="entry name" value="ECT2_BRCT0"/>
    <property type="match status" value="1"/>
</dbReference>
<evidence type="ECO:0000256" key="12">
    <source>
        <dbReference type="ARBA" id="ARBA00023212"/>
    </source>
</evidence>
<organism evidence="18">
    <name type="scientific">Drosophila grimshawi</name>
    <name type="common">Hawaiian fruit fly</name>
    <name type="synonym">Idiomyia grimshawi</name>
    <dbReference type="NCBI Taxonomy" id="7222"/>
    <lineage>
        <taxon>Eukaryota</taxon>
        <taxon>Metazoa</taxon>
        <taxon>Ecdysozoa</taxon>
        <taxon>Arthropoda</taxon>
        <taxon>Hexapoda</taxon>
        <taxon>Insecta</taxon>
        <taxon>Pterygota</taxon>
        <taxon>Neoptera</taxon>
        <taxon>Endopterygota</taxon>
        <taxon>Diptera</taxon>
        <taxon>Brachycera</taxon>
        <taxon>Muscomorpha</taxon>
        <taxon>Ephydroidea</taxon>
        <taxon>Drosophilidae</taxon>
        <taxon>Drosophila</taxon>
        <taxon>Hawaiian Drosophila</taxon>
    </lineage>
</organism>
<dbReference type="GO" id="GO:0033314">
    <property type="term" value="P:mitotic DNA replication checkpoint signaling"/>
    <property type="evidence" value="ECO:0007669"/>
    <property type="project" value="TreeGrafter"/>
</dbReference>
<dbReference type="GO" id="GO:0006270">
    <property type="term" value="P:DNA replication initiation"/>
    <property type="evidence" value="ECO:0007669"/>
    <property type="project" value="TreeGrafter"/>
</dbReference>
<comment type="similarity">
    <text evidence="14">Belongs to the TOPBP1 family.</text>
</comment>
<dbReference type="Pfam" id="PF00533">
    <property type="entry name" value="BRCT"/>
    <property type="match status" value="4"/>
</dbReference>
<evidence type="ECO:0000256" key="4">
    <source>
        <dbReference type="ARBA" id="ARBA00004647"/>
    </source>
</evidence>
<dbReference type="GO" id="GO:0006281">
    <property type="term" value="P:DNA repair"/>
    <property type="evidence" value="ECO:0007669"/>
    <property type="project" value="UniProtKB-KW"/>
</dbReference>
<keyword evidence="10" id="KW-0238">DNA-binding</keyword>
<feature type="region of interest" description="Disordered" evidence="15">
    <location>
        <begin position="803"/>
        <end position="889"/>
    </location>
</feature>
<evidence type="ECO:0000313" key="18">
    <source>
        <dbReference type="Proteomes" id="UP000001070"/>
    </source>
</evidence>
<dbReference type="PhylomeDB" id="B4JJM6"/>
<evidence type="ECO:0000313" key="17">
    <source>
        <dbReference type="EMBL" id="EDV99778.1"/>
    </source>
</evidence>
<dbReference type="GO" id="GO:0000922">
    <property type="term" value="C:spindle pole"/>
    <property type="evidence" value="ECO:0007669"/>
    <property type="project" value="UniProtKB-SubCell"/>
</dbReference>
<dbReference type="SMART" id="SM00292">
    <property type="entry name" value="BRCT"/>
    <property type="match status" value="6"/>
</dbReference>
<accession>B4JJM6</accession>
<dbReference type="InterPro" id="IPR036420">
    <property type="entry name" value="BRCT_dom_sf"/>
</dbReference>
<proteinExistence type="inferred from homology"/>
<feature type="domain" description="BRCT" evidence="16">
    <location>
        <begin position="113"/>
        <end position="184"/>
    </location>
</feature>
<dbReference type="STRING" id="7222.B4JJM6"/>
<dbReference type="SUPFAM" id="SSF52113">
    <property type="entry name" value="BRCT domain"/>
    <property type="match status" value="5"/>
</dbReference>
<dbReference type="PANTHER" id="PTHR13561:SF20">
    <property type="entry name" value="DNA TOPOISOMERASE 2-BINDING PROTEIN 1"/>
    <property type="match status" value="1"/>
</dbReference>
<feature type="compositionally biased region" description="Pro residues" evidence="15">
    <location>
        <begin position="578"/>
        <end position="587"/>
    </location>
</feature>
<dbReference type="FunFam" id="3.40.50.10190:FF:000018">
    <property type="entry name" value="DNA topoisomerase 2-binding protein 1"/>
    <property type="match status" value="1"/>
</dbReference>
<dbReference type="FunFam" id="3.40.50.10190:FF:000010">
    <property type="entry name" value="DNA topoisomerase II binding protein 1"/>
    <property type="match status" value="1"/>
</dbReference>
<comment type="subcellular location">
    <subcellularLocation>
        <location evidence="2">Chromosome</location>
    </subcellularLocation>
    <subcellularLocation>
        <location evidence="3">Cytoplasm</location>
        <location evidence="3">Cytoskeleton</location>
        <location evidence="3">Microtubule organizing center</location>
        <location evidence="3">Centrosome</location>
    </subcellularLocation>
    <subcellularLocation>
        <location evidence="4">Cytoplasm</location>
        <location evidence="4">Cytoskeleton</location>
        <location evidence="4">Spindle pole</location>
    </subcellularLocation>
    <subcellularLocation>
        <location evidence="1">Nucleus</location>
    </subcellularLocation>
</comment>
<evidence type="ECO:0000256" key="8">
    <source>
        <dbReference type="ARBA" id="ARBA00022737"/>
    </source>
</evidence>
<dbReference type="GO" id="GO:0005694">
    <property type="term" value="C:chromosome"/>
    <property type="evidence" value="ECO:0007669"/>
    <property type="project" value="UniProtKB-SubCell"/>
</dbReference>
<dbReference type="GO" id="GO:0005813">
    <property type="term" value="C:centrosome"/>
    <property type="evidence" value="ECO:0007669"/>
    <property type="project" value="UniProtKB-SubCell"/>
</dbReference>
<evidence type="ECO:0000256" key="5">
    <source>
        <dbReference type="ARBA" id="ARBA00022454"/>
    </source>
</evidence>
<dbReference type="FunFam" id="3.40.50.10190:FF:000020">
    <property type="entry name" value="DNA topoisomerase II binding protein 1"/>
    <property type="match status" value="1"/>
</dbReference>
<sequence length="1390" mass="154465">MSTSLDETICAYFVNNTKSETDADRAIAEQYANALRLMRAQLADTQIREIRPSEGFPLIASGGLSKKDVFVLAHFEGDLFVQLQLTKALVLGPPCIVECLGRCEPVPLGSSPIYATAMRDLQISASGTSSKEKEELKQLVQWMGGHYFQNFGRNITHLISNTIKTNKYEHATLNGVPVMHVDWVQCVWACTQNTSSGGISATDPQFDKYRLPTFFGANITCSGLETSRKDAVMRLVNENGGIYHRAFRSQLVDIVITEQSKTDSDKYKAALRFKKDILLPEWIFDSHQRGYALPTKQYEVHPRKQMSTPTKRHGNQTAADHTQLSDLSRISFVSAPGRRMCSDNTTLNETVSSNCSGIGSGSGSGSGSASSAAKLLKQATSSGGQYQQTLAEISPRKAKQAGSFLDGCCIYLSGFRSVEREKLRRVLNTGGATRYDDLHEALTHIIVGQLLDADYRQWQAQGLLSSVQVVQLDWLLESIRAGHIVSEVNHRISLPHGQPPEAASPASKRTLRSMNHSFKQPAVPIKKKLFEQADEARPDAEPEPELELLTHYSQEQEPAMPLPAASSTQLSLSTAAAPPHPHPPPPTSLAVALPDLSASTLSIDFDKLDYFMGASVYVHESCFSSELYDQMLNECRAAQGCLVPPSYTDLVDYAIVSFEQALDESVLPIKARHVVTELYLESCMKQNKLLPLEYYHRPVPHRAQEEPLRGMTIVVSIYAGLERDFINALAELLGAQLNKAFVKRERPLLVCSSAEGSKYEGALKWGYPVVHADWLLQCAQRGEKLPYGRFLVGKCASEFPISPGLNKSKTLTPKNQMQQQQQQQEELDVEEQEQDKEQRPDLTPLRNPRISELVTGMPSARRRSSSGVSPAPQTQPDSPRTPLSQKGSSAAGACNFEFLEQVVQRLETSQARNCVRQIIREMRENPTPELERIRRQACTPVNHRQSKRPAPGIPNFCLTPEFQQRMADDFERRWRLPKQPIKPDTPIAVIRKRVMRITCETLGIDYSEPEEEEKQQPQKQKQQQKQKQSVGRLLFQPESAVATAAAAAAGGSPSVPSTQSPRGTGAAAQEELPSGSTINFDKISFEETTDNSLELKQITDYLKSRETRRSSLKRDHDGLARSEAQVVQPFESEGFALAGSEEMVGWRDPADFNGARRSTDVTDLSLMRHQGTPCFSISCSDDEEKRILLMERIRMLGGQICQNLSNYDPACTHLLCEHPNRGEKLLGCMAAGKWVLHISYIDQCHARGVFLDECQYEWGNPKALNLPTLPPEEQQIAAAAHRWRTELDMDSGAFSDHRVILSLQERNLAAIKNVLRAGGAHILEPSTPFSSDASAARATHCFVDAKKAPLAAQDFAYLQQRGVRIMSQMCINSYLMGGRDTNLEKYALRQ</sequence>
<dbReference type="InterPro" id="IPR049396">
    <property type="entry name" value="ECT2_BRCT0"/>
</dbReference>
<feature type="compositionally biased region" description="Low complexity" evidence="15">
    <location>
        <begin position="562"/>
        <end position="577"/>
    </location>
</feature>
<dbReference type="eggNOG" id="KOG1929">
    <property type="taxonomic scope" value="Eukaryota"/>
</dbReference>
<keyword evidence="12" id="KW-0206">Cytoskeleton</keyword>
<reference evidence="17 18" key="1">
    <citation type="journal article" date="2007" name="Nature">
        <title>Evolution of genes and genomes on the Drosophila phylogeny.</title>
        <authorList>
            <consortium name="Drosophila 12 Genomes Consortium"/>
            <person name="Clark A.G."/>
            <person name="Eisen M.B."/>
            <person name="Smith D.R."/>
            <person name="Bergman C.M."/>
            <person name="Oliver B."/>
            <person name="Markow T.A."/>
            <person name="Kaufman T.C."/>
            <person name="Kellis M."/>
            <person name="Gelbart W."/>
            <person name="Iyer V.N."/>
            <person name="Pollard D.A."/>
            <person name="Sackton T.B."/>
            <person name="Larracuente A.M."/>
            <person name="Singh N.D."/>
            <person name="Abad J.P."/>
            <person name="Abt D.N."/>
            <person name="Adryan B."/>
            <person name="Aguade M."/>
            <person name="Akashi H."/>
            <person name="Anderson W.W."/>
            <person name="Aquadro C.F."/>
            <person name="Ardell D.H."/>
            <person name="Arguello R."/>
            <person name="Artieri C.G."/>
            <person name="Barbash D.A."/>
            <person name="Barker D."/>
            <person name="Barsanti P."/>
            <person name="Batterham P."/>
            <person name="Batzoglou S."/>
            <person name="Begun D."/>
            <person name="Bhutkar A."/>
            <person name="Blanco E."/>
            <person name="Bosak S.A."/>
            <person name="Bradley R.K."/>
            <person name="Brand A.D."/>
            <person name="Brent M.R."/>
            <person name="Brooks A.N."/>
            <person name="Brown R.H."/>
            <person name="Butlin R.K."/>
            <person name="Caggese C."/>
            <person name="Calvi B.R."/>
            <person name="Bernardo de Carvalho A."/>
            <person name="Caspi A."/>
            <person name="Castrezana S."/>
            <person name="Celniker S.E."/>
            <person name="Chang J.L."/>
            <person name="Chapple C."/>
            <person name="Chatterji S."/>
            <person name="Chinwalla A."/>
            <person name="Civetta A."/>
            <person name="Clifton S.W."/>
            <person name="Comeron J.M."/>
            <person name="Costello J.C."/>
            <person name="Coyne J.A."/>
            <person name="Daub J."/>
            <person name="David R.G."/>
            <person name="Delcher A.L."/>
            <person name="Delehaunty K."/>
            <person name="Do C.B."/>
            <person name="Ebling H."/>
            <person name="Edwards K."/>
            <person name="Eickbush T."/>
            <person name="Evans J.D."/>
            <person name="Filipski A."/>
            <person name="Findeiss S."/>
            <person name="Freyhult E."/>
            <person name="Fulton L."/>
            <person name="Fulton R."/>
            <person name="Garcia A.C."/>
            <person name="Gardiner A."/>
            <person name="Garfield D.A."/>
            <person name="Garvin B.E."/>
            <person name="Gibson G."/>
            <person name="Gilbert D."/>
            <person name="Gnerre S."/>
            <person name="Godfrey J."/>
            <person name="Good R."/>
            <person name="Gotea V."/>
            <person name="Gravely B."/>
            <person name="Greenberg A.J."/>
            <person name="Griffiths-Jones S."/>
            <person name="Gross S."/>
            <person name="Guigo R."/>
            <person name="Gustafson E.A."/>
            <person name="Haerty W."/>
            <person name="Hahn M.W."/>
            <person name="Halligan D.L."/>
            <person name="Halpern A.L."/>
            <person name="Halter G.M."/>
            <person name="Han M.V."/>
            <person name="Heger A."/>
            <person name="Hillier L."/>
            <person name="Hinrichs A.S."/>
            <person name="Holmes I."/>
            <person name="Hoskins R.A."/>
            <person name="Hubisz M.J."/>
            <person name="Hultmark D."/>
            <person name="Huntley M.A."/>
            <person name="Jaffe D.B."/>
            <person name="Jagadeeshan S."/>
            <person name="Jeck W.R."/>
            <person name="Johnson J."/>
            <person name="Jones C.D."/>
            <person name="Jordan W.C."/>
            <person name="Karpen G.H."/>
            <person name="Kataoka E."/>
            <person name="Keightley P.D."/>
            <person name="Kheradpour P."/>
            <person name="Kirkness E.F."/>
            <person name="Koerich L.B."/>
            <person name="Kristiansen K."/>
            <person name="Kudrna D."/>
            <person name="Kulathinal R.J."/>
            <person name="Kumar S."/>
            <person name="Kwok R."/>
            <person name="Lander E."/>
            <person name="Langley C.H."/>
            <person name="Lapoint R."/>
            <person name="Lazzaro B.P."/>
            <person name="Lee S.J."/>
            <person name="Levesque L."/>
            <person name="Li R."/>
            <person name="Lin C.F."/>
            <person name="Lin M.F."/>
            <person name="Lindblad-Toh K."/>
            <person name="Llopart A."/>
            <person name="Long M."/>
            <person name="Low L."/>
            <person name="Lozovsky E."/>
            <person name="Lu J."/>
            <person name="Luo M."/>
            <person name="Machado C.A."/>
            <person name="Makalowski W."/>
            <person name="Marzo M."/>
            <person name="Matsuda M."/>
            <person name="Matzkin L."/>
            <person name="McAllister B."/>
            <person name="McBride C.S."/>
            <person name="McKernan B."/>
            <person name="McKernan K."/>
            <person name="Mendez-Lago M."/>
            <person name="Minx P."/>
            <person name="Mollenhauer M.U."/>
            <person name="Montooth K."/>
            <person name="Mount S.M."/>
            <person name="Mu X."/>
            <person name="Myers E."/>
            <person name="Negre B."/>
            <person name="Newfeld S."/>
            <person name="Nielsen R."/>
            <person name="Noor M.A."/>
            <person name="O'Grady P."/>
            <person name="Pachter L."/>
            <person name="Papaceit M."/>
            <person name="Parisi M.J."/>
            <person name="Parisi M."/>
            <person name="Parts L."/>
            <person name="Pedersen J.S."/>
            <person name="Pesole G."/>
            <person name="Phillippy A.M."/>
            <person name="Ponting C.P."/>
            <person name="Pop M."/>
            <person name="Porcelli D."/>
            <person name="Powell J.R."/>
            <person name="Prohaska S."/>
            <person name="Pruitt K."/>
            <person name="Puig M."/>
            <person name="Quesneville H."/>
            <person name="Ram K.R."/>
            <person name="Rand D."/>
            <person name="Rasmussen M.D."/>
            <person name="Reed L.K."/>
            <person name="Reenan R."/>
            <person name="Reily A."/>
            <person name="Remington K.A."/>
            <person name="Rieger T.T."/>
            <person name="Ritchie M.G."/>
            <person name="Robin C."/>
            <person name="Rogers Y.H."/>
            <person name="Rohde C."/>
            <person name="Rozas J."/>
            <person name="Rubenfield M.J."/>
            <person name="Ruiz A."/>
            <person name="Russo S."/>
            <person name="Salzberg S.L."/>
            <person name="Sanchez-Gracia A."/>
            <person name="Saranga D.J."/>
            <person name="Sato H."/>
            <person name="Schaeffer S.W."/>
            <person name="Schatz M.C."/>
            <person name="Schlenke T."/>
            <person name="Schwartz R."/>
            <person name="Segarra C."/>
            <person name="Singh R.S."/>
            <person name="Sirot L."/>
            <person name="Sirota M."/>
            <person name="Sisneros N.B."/>
            <person name="Smith C.D."/>
            <person name="Smith T.F."/>
            <person name="Spieth J."/>
            <person name="Stage D.E."/>
            <person name="Stark A."/>
            <person name="Stephan W."/>
            <person name="Strausberg R.L."/>
            <person name="Strempel S."/>
            <person name="Sturgill D."/>
            <person name="Sutton G."/>
            <person name="Sutton G.G."/>
            <person name="Tao W."/>
            <person name="Teichmann S."/>
            <person name="Tobari Y.N."/>
            <person name="Tomimura Y."/>
            <person name="Tsolas J.M."/>
            <person name="Valente V.L."/>
            <person name="Venter E."/>
            <person name="Venter J.C."/>
            <person name="Vicario S."/>
            <person name="Vieira F.G."/>
            <person name="Vilella A.J."/>
            <person name="Villasante A."/>
            <person name="Walenz B."/>
            <person name="Wang J."/>
            <person name="Wasserman M."/>
            <person name="Watts T."/>
            <person name="Wilson D."/>
            <person name="Wilson R.K."/>
            <person name="Wing R.A."/>
            <person name="Wolfner M.F."/>
            <person name="Wong A."/>
            <person name="Wong G.K."/>
            <person name="Wu C.I."/>
            <person name="Wu G."/>
            <person name="Yamamoto D."/>
            <person name="Yang H.P."/>
            <person name="Yang S.P."/>
            <person name="Yorke J.A."/>
            <person name="Yoshida K."/>
            <person name="Zdobnov E."/>
            <person name="Zhang P."/>
            <person name="Zhang Y."/>
            <person name="Zimin A.V."/>
            <person name="Baldwin J."/>
            <person name="Abdouelleil A."/>
            <person name="Abdulkadir J."/>
            <person name="Abebe A."/>
            <person name="Abera B."/>
            <person name="Abreu J."/>
            <person name="Acer S.C."/>
            <person name="Aftuck L."/>
            <person name="Alexander A."/>
            <person name="An P."/>
            <person name="Anderson E."/>
            <person name="Anderson S."/>
            <person name="Arachi H."/>
            <person name="Azer M."/>
            <person name="Bachantsang P."/>
            <person name="Barry A."/>
            <person name="Bayul T."/>
            <person name="Berlin A."/>
            <person name="Bessette D."/>
            <person name="Bloom T."/>
            <person name="Blye J."/>
            <person name="Boguslavskiy L."/>
            <person name="Bonnet C."/>
            <person name="Boukhgalter B."/>
            <person name="Bourzgui I."/>
            <person name="Brown A."/>
            <person name="Cahill P."/>
            <person name="Channer S."/>
            <person name="Cheshatsang Y."/>
            <person name="Chuda L."/>
            <person name="Citroen M."/>
            <person name="Collymore A."/>
            <person name="Cooke P."/>
            <person name="Costello M."/>
            <person name="D'Aco K."/>
            <person name="Daza R."/>
            <person name="De Haan G."/>
            <person name="DeGray S."/>
            <person name="DeMaso C."/>
            <person name="Dhargay N."/>
            <person name="Dooley K."/>
            <person name="Dooley E."/>
            <person name="Doricent M."/>
            <person name="Dorje P."/>
            <person name="Dorjee K."/>
            <person name="Dupes A."/>
            <person name="Elong R."/>
            <person name="Falk J."/>
            <person name="Farina A."/>
            <person name="Faro S."/>
            <person name="Ferguson D."/>
            <person name="Fisher S."/>
            <person name="Foley C.D."/>
            <person name="Franke A."/>
            <person name="Friedrich D."/>
            <person name="Gadbois L."/>
            <person name="Gearin G."/>
            <person name="Gearin C.R."/>
            <person name="Giannoukos G."/>
            <person name="Goode T."/>
            <person name="Graham J."/>
            <person name="Grandbois E."/>
            <person name="Grewal S."/>
            <person name="Gyaltsen K."/>
            <person name="Hafez N."/>
            <person name="Hagos B."/>
            <person name="Hall J."/>
            <person name="Henson C."/>
            <person name="Hollinger A."/>
            <person name="Honan T."/>
            <person name="Huard M.D."/>
            <person name="Hughes L."/>
            <person name="Hurhula B."/>
            <person name="Husby M.E."/>
            <person name="Kamat A."/>
            <person name="Kanga B."/>
            <person name="Kashin S."/>
            <person name="Khazanovich D."/>
            <person name="Kisner P."/>
            <person name="Lance K."/>
            <person name="Lara M."/>
            <person name="Lee W."/>
            <person name="Lennon N."/>
            <person name="Letendre F."/>
            <person name="LeVine R."/>
            <person name="Lipovsky A."/>
            <person name="Liu X."/>
            <person name="Liu J."/>
            <person name="Liu S."/>
            <person name="Lokyitsang T."/>
            <person name="Lokyitsang Y."/>
            <person name="Lubonja R."/>
            <person name="Lui A."/>
            <person name="MacDonald P."/>
            <person name="Magnisalis V."/>
            <person name="Maru K."/>
            <person name="Matthews C."/>
            <person name="McCusker W."/>
            <person name="McDonough S."/>
            <person name="Mehta T."/>
            <person name="Meldrim J."/>
            <person name="Meneus L."/>
            <person name="Mihai O."/>
            <person name="Mihalev A."/>
            <person name="Mihova T."/>
            <person name="Mittelman R."/>
            <person name="Mlenga V."/>
            <person name="Montmayeur A."/>
            <person name="Mulrain L."/>
            <person name="Navidi A."/>
            <person name="Naylor J."/>
            <person name="Negash T."/>
            <person name="Nguyen T."/>
            <person name="Nguyen N."/>
            <person name="Nicol R."/>
            <person name="Norbu C."/>
            <person name="Norbu N."/>
            <person name="Novod N."/>
            <person name="O'Neill B."/>
            <person name="Osman S."/>
            <person name="Markiewicz E."/>
            <person name="Oyono O.L."/>
            <person name="Patti C."/>
            <person name="Phunkhang P."/>
            <person name="Pierre F."/>
            <person name="Priest M."/>
            <person name="Raghuraman S."/>
            <person name="Rege F."/>
            <person name="Reyes R."/>
            <person name="Rise C."/>
            <person name="Rogov P."/>
            <person name="Ross K."/>
            <person name="Ryan E."/>
            <person name="Settipalli S."/>
            <person name="Shea T."/>
            <person name="Sherpa N."/>
            <person name="Shi L."/>
            <person name="Shih D."/>
            <person name="Sparrow T."/>
            <person name="Spaulding J."/>
            <person name="Stalker J."/>
            <person name="Stange-Thomann N."/>
            <person name="Stavropoulos S."/>
            <person name="Stone C."/>
            <person name="Strader C."/>
            <person name="Tesfaye S."/>
            <person name="Thomson T."/>
            <person name="Thoulutsang Y."/>
            <person name="Thoulutsang D."/>
            <person name="Topham K."/>
            <person name="Topping I."/>
            <person name="Tsamla T."/>
            <person name="Vassiliev H."/>
            <person name="Vo A."/>
            <person name="Wangchuk T."/>
            <person name="Wangdi T."/>
            <person name="Weiand M."/>
            <person name="Wilkinson J."/>
            <person name="Wilson A."/>
            <person name="Yadav S."/>
            <person name="Young G."/>
            <person name="Yu Q."/>
            <person name="Zembek L."/>
            <person name="Zhong D."/>
            <person name="Zimmer A."/>
            <person name="Zwirko Z."/>
            <person name="Jaffe D.B."/>
            <person name="Alvarez P."/>
            <person name="Brockman W."/>
            <person name="Butler J."/>
            <person name="Chin C."/>
            <person name="Gnerre S."/>
            <person name="Grabherr M."/>
            <person name="Kleber M."/>
            <person name="Mauceli E."/>
            <person name="MacCallum I."/>
        </authorList>
    </citation>
    <scope>NUCLEOTIDE SEQUENCE [LARGE SCALE GENOMIC DNA]</scope>
    <source>
        <strain evidence="18">Tucson 15287-2541.00</strain>
    </source>
</reference>
<keyword evidence="5" id="KW-0158">Chromosome</keyword>
<dbReference type="CDD" id="cd00027">
    <property type="entry name" value="BRCT"/>
    <property type="match status" value="1"/>
</dbReference>
<evidence type="ECO:0000256" key="7">
    <source>
        <dbReference type="ARBA" id="ARBA00022553"/>
    </source>
</evidence>
<keyword evidence="7" id="KW-0597">Phosphoprotein</keyword>
<name>B4JJM6_DROGR</name>
<dbReference type="OrthoDB" id="251770at2759"/>
<keyword evidence="6" id="KW-0963">Cytoplasm</keyword>
<feature type="compositionally biased region" description="Polar residues" evidence="15">
    <location>
        <begin position="865"/>
        <end position="888"/>
    </location>
</feature>
<feature type="compositionally biased region" description="Low complexity" evidence="15">
    <location>
        <begin position="1045"/>
        <end position="1058"/>
    </location>
</feature>
<feature type="compositionally biased region" description="Polar residues" evidence="15">
    <location>
        <begin position="305"/>
        <end position="321"/>
    </location>
</feature>
<evidence type="ECO:0000256" key="3">
    <source>
        <dbReference type="ARBA" id="ARBA00004300"/>
    </source>
</evidence>
<dbReference type="GO" id="GO:0007095">
    <property type="term" value="P:mitotic G2 DNA damage checkpoint signaling"/>
    <property type="evidence" value="ECO:0007669"/>
    <property type="project" value="TreeGrafter"/>
</dbReference>
<feature type="domain" description="BRCT" evidence="16">
    <location>
        <begin position="703"/>
        <end position="792"/>
    </location>
</feature>
<feature type="compositionally biased region" description="Acidic residues" evidence="15">
    <location>
        <begin position="825"/>
        <end position="834"/>
    </location>
</feature>
<evidence type="ECO:0000256" key="2">
    <source>
        <dbReference type="ARBA" id="ARBA00004286"/>
    </source>
</evidence>
<dbReference type="InterPro" id="IPR001357">
    <property type="entry name" value="BRCT_dom"/>
</dbReference>
<keyword evidence="8" id="KW-0677">Repeat</keyword>
<feature type="region of interest" description="Disordered" evidence="15">
    <location>
        <begin position="1045"/>
        <end position="1079"/>
    </location>
</feature>
<dbReference type="KEGG" id="dgr:6565421"/>
<dbReference type="GO" id="GO:0005634">
    <property type="term" value="C:nucleus"/>
    <property type="evidence" value="ECO:0007669"/>
    <property type="project" value="UniProtKB-SubCell"/>
</dbReference>
<feature type="region of interest" description="Disordered" evidence="15">
    <location>
        <begin position="556"/>
        <end position="589"/>
    </location>
</feature>
<evidence type="ECO:0000256" key="14">
    <source>
        <dbReference type="ARBA" id="ARBA00061360"/>
    </source>
</evidence>
<evidence type="ECO:0000259" key="16">
    <source>
        <dbReference type="PROSITE" id="PS50172"/>
    </source>
</evidence>
<gene>
    <name evidence="17" type="primary">Dgri\GH12221</name>
    <name evidence="17" type="ORF">Dgri_GH12221</name>
</gene>
<feature type="domain" description="BRCT" evidence="16">
    <location>
        <begin position="209"/>
        <end position="300"/>
    </location>
</feature>
<dbReference type="Proteomes" id="UP000001070">
    <property type="component" value="Unassembled WGS sequence"/>
</dbReference>
<dbReference type="Pfam" id="PF12738">
    <property type="entry name" value="PTCB-BRCT"/>
    <property type="match status" value="1"/>
</dbReference>
<evidence type="ECO:0000256" key="11">
    <source>
        <dbReference type="ARBA" id="ARBA00023204"/>
    </source>
</evidence>
<dbReference type="Gene3D" id="3.40.50.10190">
    <property type="entry name" value="BRCT domain"/>
    <property type="match status" value="8"/>
</dbReference>
<keyword evidence="11" id="KW-0234">DNA repair</keyword>
<dbReference type="CDD" id="cd17718">
    <property type="entry name" value="BRCT_TopBP1_rpt3"/>
    <property type="match status" value="1"/>
</dbReference>
<feature type="region of interest" description="Disordered" evidence="15">
    <location>
        <begin position="299"/>
        <end position="321"/>
    </location>
</feature>
<dbReference type="CDD" id="cd17731">
    <property type="entry name" value="BRCT_TopBP1_rpt2_like"/>
    <property type="match status" value="1"/>
</dbReference>
<dbReference type="SMR" id="B4JJM6"/>
<keyword evidence="9" id="KW-0227">DNA damage</keyword>
<feature type="compositionally biased region" description="Polar residues" evidence="15">
    <location>
        <begin position="805"/>
        <end position="815"/>
    </location>
</feature>
<dbReference type="GO" id="GO:0003677">
    <property type="term" value="F:DNA binding"/>
    <property type="evidence" value="ECO:0007669"/>
    <property type="project" value="UniProtKB-KW"/>
</dbReference>
<dbReference type="CDD" id="cd17738">
    <property type="entry name" value="BRCT_TopBP1_rpt7"/>
    <property type="match status" value="1"/>
</dbReference>
<dbReference type="PANTHER" id="PTHR13561">
    <property type="entry name" value="DNA REPLICATION REGULATOR DPB11-RELATED"/>
    <property type="match status" value="1"/>
</dbReference>
<feature type="region of interest" description="Disordered" evidence="15">
    <location>
        <begin position="1005"/>
        <end position="1031"/>
    </location>
</feature>
<dbReference type="InParanoid" id="B4JJM6"/>
<dbReference type="InterPro" id="IPR059215">
    <property type="entry name" value="BRCT2_TopBP1-like"/>
</dbReference>